<accession>A0A8H4EL76</accession>
<proteinExistence type="predicted"/>
<dbReference type="Proteomes" id="UP000439903">
    <property type="component" value="Unassembled WGS sequence"/>
</dbReference>
<gene>
    <name evidence="1" type="ORF">F8M41_018587</name>
</gene>
<evidence type="ECO:0000313" key="1">
    <source>
        <dbReference type="EMBL" id="KAF0509346.1"/>
    </source>
</evidence>
<organism evidence="1 2">
    <name type="scientific">Gigaspora margarita</name>
    <dbReference type="NCBI Taxonomy" id="4874"/>
    <lineage>
        <taxon>Eukaryota</taxon>
        <taxon>Fungi</taxon>
        <taxon>Fungi incertae sedis</taxon>
        <taxon>Mucoromycota</taxon>
        <taxon>Glomeromycotina</taxon>
        <taxon>Glomeromycetes</taxon>
        <taxon>Diversisporales</taxon>
        <taxon>Gigasporaceae</taxon>
        <taxon>Gigaspora</taxon>
    </lineage>
</organism>
<keyword evidence="2" id="KW-1185">Reference proteome</keyword>
<reference evidence="1 2" key="1">
    <citation type="journal article" date="2019" name="Environ. Microbiol.">
        <title>At the nexus of three kingdoms: the genome of the mycorrhizal fungus Gigaspora margarita provides insights into plant, endobacterial and fungal interactions.</title>
        <authorList>
            <person name="Venice F."/>
            <person name="Ghignone S."/>
            <person name="Salvioli di Fossalunga A."/>
            <person name="Amselem J."/>
            <person name="Novero M."/>
            <person name="Xianan X."/>
            <person name="Sedzielewska Toro K."/>
            <person name="Morin E."/>
            <person name="Lipzen A."/>
            <person name="Grigoriev I.V."/>
            <person name="Henrissat B."/>
            <person name="Martin F.M."/>
            <person name="Bonfante P."/>
        </authorList>
    </citation>
    <scope>NUCLEOTIDE SEQUENCE [LARGE SCALE GENOMIC DNA]</scope>
    <source>
        <strain evidence="1 2">BEG34</strain>
    </source>
</reference>
<protein>
    <submittedName>
        <fullName evidence="1">Uncharacterized protein</fullName>
    </submittedName>
</protein>
<sequence length="101" mass="11390">MIQLRESSYAGNYKISDMQFGISNRCSGSYLGCRNGTDGESNHVSMTYECIEAEIVNESAQVKERLGSDVSKLDVDYKIEKAKTERKNTWGVSKRRSVLLK</sequence>
<comment type="caution">
    <text evidence="1">The sequence shown here is derived from an EMBL/GenBank/DDBJ whole genome shotgun (WGS) entry which is preliminary data.</text>
</comment>
<evidence type="ECO:0000313" key="2">
    <source>
        <dbReference type="Proteomes" id="UP000439903"/>
    </source>
</evidence>
<name>A0A8H4EL76_GIGMA</name>
<dbReference type="EMBL" id="WTPW01000457">
    <property type="protein sequence ID" value="KAF0509346.1"/>
    <property type="molecule type" value="Genomic_DNA"/>
</dbReference>
<dbReference type="AlphaFoldDB" id="A0A8H4EL76"/>